<dbReference type="SUPFAM" id="SSF51215">
    <property type="entry name" value="Regulatory protein AraC"/>
    <property type="match status" value="1"/>
</dbReference>
<dbReference type="InterPro" id="IPR018062">
    <property type="entry name" value="HTH_AraC-typ_CS"/>
</dbReference>
<evidence type="ECO:0000256" key="1">
    <source>
        <dbReference type="ARBA" id="ARBA00023015"/>
    </source>
</evidence>
<keyword evidence="6" id="KW-1185">Reference proteome</keyword>
<feature type="domain" description="HTH araC/xylS-type" evidence="4">
    <location>
        <begin position="173"/>
        <end position="271"/>
    </location>
</feature>
<evidence type="ECO:0000256" key="3">
    <source>
        <dbReference type="ARBA" id="ARBA00023163"/>
    </source>
</evidence>
<dbReference type="InterPro" id="IPR020449">
    <property type="entry name" value="Tscrpt_reg_AraC-type_HTH"/>
</dbReference>
<keyword evidence="2" id="KW-0238">DNA-binding</keyword>
<evidence type="ECO:0000313" key="5">
    <source>
        <dbReference type="EMBL" id="RAP74441.1"/>
    </source>
</evidence>
<dbReference type="InterPro" id="IPR003313">
    <property type="entry name" value="AraC-bd"/>
</dbReference>
<dbReference type="InterPro" id="IPR009057">
    <property type="entry name" value="Homeodomain-like_sf"/>
</dbReference>
<dbReference type="EMBL" id="QLUW01000004">
    <property type="protein sequence ID" value="RAP74441.1"/>
    <property type="molecule type" value="Genomic_DNA"/>
</dbReference>
<evidence type="ECO:0000256" key="2">
    <source>
        <dbReference type="ARBA" id="ARBA00023125"/>
    </source>
</evidence>
<dbReference type="GO" id="GO:0003700">
    <property type="term" value="F:DNA-binding transcription factor activity"/>
    <property type="evidence" value="ECO:0007669"/>
    <property type="project" value="InterPro"/>
</dbReference>
<protein>
    <submittedName>
        <fullName evidence="5">AraC family transcriptional regulator</fullName>
    </submittedName>
</protein>
<sequence>MAINIYYSSSIGQQDLEVIEIGTQRCDPGYQVGPSVRDFYILHYIHSGQGMLETDGQEYPVREGQLFLVFPHRIAKYAANRAHPWQYSWIGFQGCLAERLLAEAGFSFRHPVVDGRQERIDTLFRHLWPAQLQAKGTESILTGSLYSLLGELAALNAEAGNGDAVQDSELYTTRAAAFITTHYASKIGLNDIARHVGLDSKYLCRLFNLHLQTSPYRYLMDVRMHNACRLMKHPELSISDISRSVGYQDPLLFSRMFKKAKGMSPAAYRKTIDRQQA</sequence>
<evidence type="ECO:0000313" key="6">
    <source>
        <dbReference type="Proteomes" id="UP000249260"/>
    </source>
</evidence>
<dbReference type="AlphaFoldDB" id="A0A328TZ79"/>
<accession>A0A328TZ79</accession>
<dbReference type="PANTHER" id="PTHR43280">
    <property type="entry name" value="ARAC-FAMILY TRANSCRIPTIONAL REGULATOR"/>
    <property type="match status" value="1"/>
</dbReference>
<dbReference type="Pfam" id="PF12833">
    <property type="entry name" value="HTH_18"/>
    <property type="match status" value="1"/>
</dbReference>
<dbReference type="Gene3D" id="1.10.10.60">
    <property type="entry name" value="Homeodomain-like"/>
    <property type="match status" value="2"/>
</dbReference>
<dbReference type="RefSeq" id="WP_112884230.1">
    <property type="nucleotide sequence ID" value="NZ_QLUW01000004.1"/>
</dbReference>
<name>A0A328TZ79_9BACL</name>
<dbReference type="SMART" id="SM00342">
    <property type="entry name" value="HTH_ARAC"/>
    <property type="match status" value="1"/>
</dbReference>
<dbReference type="InterPro" id="IPR037923">
    <property type="entry name" value="HTH-like"/>
</dbReference>
<dbReference type="Proteomes" id="UP000249260">
    <property type="component" value="Unassembled WGS sequence"/>
</dbReference>
<dbReference type="SUPFAM" id="SSF46689">
    <property type="entry name" value="Homeodomain-like"/>
    <property type="match status" value="2"/>
</dbReference>
<keyword evidence="1" id="KW-0805">Transcription regulation</keyword>
<organism evidence="5 6">
    <name type="scientific">Paenibacillus montanisoli</name>
    <dbReference type="NCBI Taxonomy" id="2081970"/>
    <lineage>
        <taxon>Bacteria</taxon>
        <taxon>Bacillati</taxon>
        <taxon>Bacillota</taxon>
        <taxon>Bacilli</taxon>
        <taxon>Bacillales</taxon>
        <taxon>Paenibacillaceae</taxon>
        <taxon>Paenibacillus</taxon>
    </lineage>
</organism>
<dbReference type="Gene3D" id="2.60.120.280">
    <property type="entry name" value="Regulatory protein AraC"/>
    <property type="match status" value="1"/>
</dbReference>
<dbReference type="PRINTS" id="PR00032">
    <property type="entry name" value="HTHARAC"/>
</dbReference>
<reference evidence="5 6" key="1">
    <citation type="submission" date="2018-06" db="EMBL/GenBank/DDBJ databases">
        <title>Paenibacillus montanisoli sp. nov., isolated from mountain area soil.</title>
        <authorList>
            <person name="Wu M."/>
        </authorList>
    </citation>
    <scope>NUCLEOTIDE SEQUENCE [LARGE SCALE GENOMIC DNA]</scope>
    <source>
        <strain evidence="5 6">RA17</strain>
    </source>
</reference>
<comment type="caution">
    <text evidence="5">The sequence shown here is derived from an EMBL/GenBank/DDBJ whole genome shotgun (WGS) entry which is preliminary data.</text>
</comment>
<dbReference type="PROSITE" id="PS01124">
    <property type="entry name" value="HTH_ARAC_FAMILY_2"/>
    <property type="match status" value="1"/>
</dbReference>
<dbReference type="CDD" id="cd06986">
    <property type="entry name" value="cupin_MmsR-like_N"/>
    <property type="match status" value="1"/>
</dbReference>
<proteinExistence type="predicted"/>
<keyword evidence="3" id="KW-0804">Transcription</keyword>
<gene>
    <name evidence="5" type="ORF">DL346_20420</name>
</gene>
<dbReference type="GO" id="GO:0043565">
    <property type="term" value="F:sequence-specific DNA binding"/>
    <property type="evidence" value="ECO:0007669"/>
    <property type="project" value="InterPro"/>
</dbReference>
<dbReference type="InterPro" id="IPR018060">
    <property type="entry name" value="HTH_AraC"/>
</dbReference>
<dbReference type="OrthoDB" id="9813413at2"/>
<evidence type="ECO:0000259" key="4">
    <source>
        <dbReference type="PROSITE" id="PS01124"/>
    </source>
</evidence>
<dbReference type="PROSITE" id="PS00041">
    <property type="entry name" value="HTH_ARAC_FAMILY_1"/>
    <property type="match status" value="1"/>
</dbReference>
<dbReference type="PANTHER" id="PTHR43280:SF2">
    <property type="entry name" value="HTH-TYPE TRANSCRIPTIONAL REGULATOR EXSA"/>
    <property type="match status" value="1"/>
</dbReference>
<dbReference type="Pfam" id="PF02311">
    <property type="entry name" value="AraC_binding"/>
    <property type="match status" value="1"/>
</dbReference>